<comment type="caution">
    <text evidence="1">The sequence shown here is derived from an EMBL/GenBank/DDBJ whole genome shotgun (WGS) entry which is preliminary data.</text>
</comment>
<protein>
    <recommendedName>
        <fullName evidence="3">BioF2-like acetyltransferase domain-containing protein</fullName>
    </recommendedName>
</protein>
<organism evidence="1 2">
    <name type="scientific">Neobacillus cucumis</name>
    <dbReference type="NCBI Taxonomy" id="1740721"/>
    <lineage>
        <taxon>Bacteria</taxon>
        <taxon>Bacillati</taxon>
        <taxon>Bacillota</taxon>
        <taxon>Bacilli</taxon>
        <taxon>Bacillales</taxon>
        <taxon>Bacillaceae</taxon>
        <taxon>Neobacillus</taxon>
    </lineage>
</organism>
<dbReference type="InterPro" id="IPR016181">
    <property type="entry name" value="Acyl_CoA_acyltransferase"/>
</dbReference>
<dbReference type="PANTHER" id="PTHR36174:SF1">
    <property type="entry name" value="LIPID II:GLYCINE GLYCYLTRANSFERASE"/>
    <property type="match status" value="1"/>
</dbReference>
<proteinExistence type="predicted"/>
<dbReference type="Proteomes" id="UP000234950">
    <property type="component" value="Unassembled WGS sequence"/>
</dbReference>
<dbReference type="EMBL" id="PGVE01000107">
    <property type="protein sequence ID" value="PLS01097.1"/>
    <property type="molecule type" value="Genomic_DNA"/>
</dbReference>
<dbReference type="RefSeq" id="WP_101652370.1">
    <property type="nucleotide sequence ID" value="NZ_PGVE01000107.1"/>
</dbReference>
<dbReference type="Gene3D" id="3.40.630.30">
    <property type="match status" value="1"/>
</dbReference>
<dbReference type="AlphaFoldDB" id="A0A2N5H6D7"/>
<accession>A0A2N5H6D7</accession>
<dbReference type="SUPFAM" id="SSF55729">
    <property type="entry name" value="Acyl-CoA N-acyltransferases (Nat)"/>
    <property type="match status" value="1"/>
</dbReference>
<evidence type="ECO:0000313" key="1">
    <source>
        <dbReference type="EMBL" id="PLS01097.1"/>
    </source>
</evidence>
<sequence length="269" mass="31347">MITINYKRNLLNVTEVYGQRKLEEINANQADLIINTRLLTNPLDGPIVKKNKKNNSFEILIPNFILDLSKEEQDIYNNFNKSIKYEIRKASEKDGLIYSEYENATDEQLLNFSRFFNSFAKEKNIDKCVLEKLFTLRNNDSLLMTVISDEQNNILVAHCMLLDRDNSQSYGLYSVSARFSKSNSSEKRLVGRANKYLHWKEIQTVKQRGFKWYNMGGVVAGKEGEGINEFKMKLGGVRGYDLKIYHSNSFIGNICKTLLYYKWRKNLIE</sequence>
<gene>
    <name evidence="1" type="ORF">CVD27_27335</name>
</gene>
<dbReference type="InterPro" id="IPR050644">
    <property type="entry name" value="PG_Glycine_Bridge_Synth"/>
</dbReference>
<dbReference type="PANTHER" id="PTHR36174">
    <property type="entry name" value="LIPID II:GLYCINE GLYCYLTRANSFERASE"/>
    <property type="match status" value="1"/>
</dbReference>
<reference evidence="1 2" key="1">
    <citation type="submission" date="2017-11" db="EMBL/GenBank/DDBJ databases">
        <title>Comparitive Functional Genomics of Dry Heat Resistant strains isolated from the Viking Spacecraft.</title>
        <authorList>
            <person name="Seuylemezian A."/>
            <person name="Cooper K."/>
            <person name="Vaishampayan P."/>
        </authorList>
    </citation>
    <scope>NUCLEOTIDE SEQUENCE [LARGE SCALE GENOMIC DNA]</scope>
    <source>
        <strain evidence="1 2">V32-6</strain>
    </source>
</reference>
<evidence type="ECO:0000313" key="2">
    <source>
        <dbReference type="Proteomes" id="UP000234950"/>
    </source>
</evidence>
<evidence type="ECO:0008006" key="3">
    <source>
        <dbReference type="Google" id="ProtNLM"/>
    </source>
</evidence>
<keyword evidence="2" id="KW-1185">Reference proteome</keyword>
<dbReference type="OrthoDB" id="5622654at2"/>
<name>A0A2N5H6D7_9BACI</name>